<dbReference type="AlphaFoldDB" id="A0A172RY56"/>
<reference evidence="3" key="1">
    <citation type="submission" date="2016-10" db="EMBL/GenBank/DDBJ databases">
        <authorList>
            <person name="Varghese N."/>
        </authorList>
    </citation>
    <scope>NUCLEOTIDE SEQUENCE [LARGE SCALE GENOMIC DNA]</scope>
    <source>
        <strain evidence="3">DSM 21843</strain>
    </source>
</reference>
<dbReference type="Pfam" id="PF07314">
    <property type="entry name" value="Lit"/>
    <property type="match status" value="1"/>
</dbReference>
<keyword evidence="3" id="KW-1185">Reference proteome</keyword>
<dbReference type="EMBL" id="FOEC01000011">
    <property type="protein sequence ID" value="SEO91804.1"/>
    <property type="molecule type" value="Genomic_DNA"/>
</dbReference>
<dbReference type="Proteomes" id="UP000182975">
    <property type="component" value="Unassembled WGS sequence"/>
</dbReference>
<evidence type="ECO:0000313" key="3">
    <source>
        <dbReference type="Proteomes" id="UP000182975"/>
    </source>
</evidence>
<keyword evidence="1" id="KW-0472">Membrane</keyword>
<dbReference type="KEGG" id="ddt:AAY81_05160"/>
<evidence type="ECO:0000313" key="2">
    <source>
        <dbReference type="EMBL" id="SEO91804.1"/>
    </source>
</evidence>
<sequence length="276" mass="29661">MSKPNESSPLSTFVANVASILCCVCLAATYLFTGYAACAAQPTTRLLAQNTCSADASPYTYDQLVQLAVATRDYTVEGHDGLLSDAKELLASRVVSAAQEASSEGSQKASAWTRVTNSVNLNSEDDSLQTMYAMASVSDAYGLDEDAMSHLEDCNALITKAVPVFMGIAIVALILAVMLRNNKKLLGRALSWGGTLVLTPLFFCGIWSIYNFDAFFAFFHEVLFPQGNWTFSANSLLISMLPEGFWMGMGALWLAVTATACIISIVLGGRMKRHAA</sequence>
<gene>
    <name evidence="2" type="ORF">SAMN02910314_01625</name>
</gene>
<accession>A0A172RY56</accession>
<feature type="transmembrane region" description="Helical" evidence="1">
    <location>
        <begin position="12"/>
        <end position="32"/>
    </location>
</feature>
<protein>
    <submittedName>
        <fullName evidence="2">Integral membrane protein TIGR01906</fullName>
    </submittedName>
</protein>
<evidence type="ECO:0000256" key="1">
    <source>
        <dbReference type="SAM" id="Phobius"/>
    </source>
</evidence>
<name>A0A172RY56_9ACTN</name>
<feature type="transmembrane region" description="Helical" evidence="1">
    <location>
        <begin position="189"/>
        <end position="210"/>
    </location>
</feature>
<keyword evidence="1" id="KW-0812">Transmembrane</keyword>
<dbReference type="STRING" id="79604.AAY81_05160"/>
<keyword evidence="1" id="KW-1133">Transmembrane helix</keyword>
<organism evidence="2 3">
    <name type="scientific">Denitrobacterium detoxificans</name>
    <dbReference type="NCBI Taxonomy" id="79604"/>
    <lineage>
        <taxon>Bacteria</taxon>
        <taxon>Bacillati</taxon>
        <taxon>Actinomycetota</taxon>
        <taxon>Coriobacteriia</taxon>
        <taxon>Eggerthellales</taxon>
        <taxon>Eggerthellaceae</taxon>
        <taxon>Denitrobacterium</taxon>
    </lineage>
</organism>
<proteinExistence type="predicted"/>
<feature type="transmembrane region" description="Helical" evidence="1">
    <location>
        <begin position="245"/>
        <end position="267"/>
    </location>
</feature>
<dbReference type="RefSeq" id="WP_066662230.1">
    <property type="nucleotide sequence ID" value="NZ_CP011402.1"/>
</dbReference>
<feature type="transmembrane region" description="Helical" evidence="1">
    <location>
        <begin position="157"/>
        <end position="177"/>
    </location>
</feature>
<dbReference type="InterPro" id="IPR010178">
    <property type="entry name" value="Lit"/>
</dbReference>